<sequence length="72" mass="8698">MDFENRNFVTEYRGNYVRHKFSPVVKYGKVQDFKDPIAESFKDYLSTGKENDEKIENYQNFMERLVCFVVDK</sequence>
<comment type="caution">
    <text evidence="1">The sequence shown here is derived from an EMBL/GenBank/DDBJ whole genome shotgun (WGS) entry which is preliminary data.</text>
</comment>
<evidence type="ECO:0000313" key="2">
    <source>
        <dbReference type="Proteomes" id="UP001431783"/>
    </source>
</evidence>
<evidence type="ECO:0000313" key="1">
    <source>
        <dbReference type="EMBL" id="KAK9876504.1"/>
    </source>
</evidence>
<keyword evidence="2" id="KW-1185">Reference proteome</keyword>
<protein>
    <submittedName>
        <fullName evidence="1">Uncharacterized protein</fullName>
    </submittedName>
</protein>
<dbReference type="AlphaFoldDB" id="A0AAW1U776"/>
<reference evidence="1 2" key="1">
    <citation type="submission" date="2023-03" db="EMBL/GenBank/DDBJ databases">
        <title>Genome insight into feeding habits of ladybird beetles.</title>
        <authorList>
            <person name="Li H.-S."/>
            <person name="Huang Y.-H."/>
            <person name="Pang H."/>
        </authorList>
    </citation>
    <scope>NUCLEOTIDE SEQUENCE [LARGE SCALE GENOMIC DNA]</scope>
    <source>
        <strain evidence="1">SYSU_2023b</strain>
        <tissue evidence="1">Whole body</tissue>
    </source>
</reference>
<name>A0AAW1U776_9CUCU</name>
<gene>
    <name evidence="1" type="ORF">WA026_013879</name>
</gene>
<dbReference type="EMBL" id="JARQZJ010000037">
    <property type="protein sequence ID" value="KAK9876504.1"/>
    <property type="molecule type" value="Genomic_DNA"/>
</dbReference>
<proteinExistence type="predicted"/>
<accession>A0AAW1U776</accession>
<dbReference type="Proteomes" id="UP001431783">
    <property type="component" value="Unassembled WGS sequence"/>
</dbReference>
<organism evidence="1 2">
    <name type="scientific">Henosepilachna vigintioctopunctata</name>
    <dbReference type="NCBI Taxonomy" id="420089"/>
    <lineage>
        <taxon>Eukaryota</taxon>
        <taxon>Metazoa</taxon>
        <taxon>Ecdysozoa</taxon>
        <taxon>Arthropoda</taxon>
        <taxon>Hexapoda</taxon>
        <taxon>Insecta</taxon>
        <taxon>Pterygota</taxon>
        <taxon>Neoptera</taxon>
        <taxon>Endopterygota</taxon>
        <taxon>Coleoptera</taxon>
        <taxon>Polyphaga</taxon>
        <taxon>Cucujiformia</taxon>
        <taxon>Coccinelloidea</taxon>
        <taxon>Coccinellidae</taxon>
        <taxon>Epilachninae</taxon>
        <taxon>Epilachnini</taxon>
        <taxon>Henosepilachna</taxon>
    </lineage>
</organism>